<organism evidence="2 3">
    <name type="scientific">Lysinibacillus pakistanensis</name>
    <dbReference type="NCBI Taxonomy" id="759811"/>
    <lineage>
        <taxon>Bacteria</taxon>
        <taxon>Bacillati</taxon>
        <taxon>Bacillota</taxon>
        <taxon>Bacilli</taxon>
        <taxon>Bacillales</taxon>
        <taxon>Bacillaceae</taxon>
        <taxon>Lysinibacillus</taxon>
    </lineage>
</organism>
<name>A0ABX6DKV2_9BACI</name>
<reference evidence="2 3" key="1">
    <citation type="submission" date="2019-11" db="EMBL/GenBank/DDBJ databases">
        <title>Whole Genome Sequencing and Comparative Genomic Analyses of Lysinibacillus pakistanensis LZH-9, a Halotolerant Strain with Excellent COD Removal Capability.</title>
        <authorList>
            <person name="Zhou H."/>
        </authorList>
    </citation>
    <scope>NUCLEOTIDE SEQUENCE [LARGE SCALE GENOMIC DNA]</scope>
    <source>
        <strain evidence="2 3">LZH-9</strain>
    </source>
</reference>
<keyword evidence="1" id="KW-1133">Transmembrane helix</keyword>
<keyword evidence="1" id="KW-0472">Membrane</keyword>
<protein>
    <submittedName>
        <fullName evidence="2">Uncharacterized protein</fullName>
    </submittedName>
</protein>
<gene>
    <name evidence="2" type="ORF">GDS87_24195</name>
</gene>
<accession>A0ABX6DKV2</accession>
<sequence length="74" mass="8510">MKYTKWASIYGTPIFIFIQQMFFISKALQQRQIQQTPTSIGDKINVILVSFQWVSKHLLNEDKASGGCHGFSKE</sequence>
<dbReference type="RefSeq" id="WP_369594195.1">
    <property type="nucleotide sequence ID" value="NZ_CP045835.1"/>
</dbReference>
<keyword evidence="3" id="KW-1185">Reference proteome</keyword>
<feature type="transmembrane region" description="Helical" evidence="1">
    <location>
        <begin position="6"/>
        <end position="24"/>
    </location>
</feature>
<dbReference type="Proteomes" id="UP000373269">
    <property type="component" value="Chromosome"/>
</dbReference>
<evidence type="ECO:0000313" key="2">
    <source>
        <dbReference type="EMBL" id="QGG53774.1"/>
    </source>
</evidence>
<dbReference type="EMBL" id="CP045835">
    <property type="protein sequence ID" value="QGG53774.1"/>
    <property type="molecule type" value="Genomic_DNA"/>
</dbReference>
<evidence type="ECO:0000313" key="3">
    <source>
        <dbReference type="Proteomes" id="UP000373269"/>
    </source>
</evidence>
<keyword evidence="1" id="KW-0812">Transmembrane</keyword>
<evidence type="ECO:0000256" key="1">
    <source>
        <dbReference type="SAM" id="Phobius"/>
    </source>
</evidence>
<proteinExistence type="predicted"/>